<feature type="compositionally biased region" description="Basic and acidic residues" evidence="1">
    <location>
        <begin position="27"/>
        <end position="37"/>
    </location>
</feature>
<protein>
    <submittedName>
        <fullName evidence="2">Uncharacterized protein</fullName>
    </submittedName>
</protein>
<proteinExistence type="predicted"/>
<dbReference type="EMBL" id="PHNJ01000004">
    <property type="protein sequence ID" value="TYL38919.1"/>
    <property type="molecule type" value="Genomic_DNA"/>
</dbReference>
<evidence type="ECO:0000256" key="1">
    <source>
        <dbReference type="SAM" id="MobiDB-lite"/>
    </source>
</evidence>
<sequence length="146" mass="16041">MLMANGNWQTDPSPPEDDEQEASSADDESKNGKRELESEIAEVVANAYSKERTTTPLDTNEVFKVISTKMRLGLKYDEDALSDAPRTDGGAVAADGETYQFRVKRFLGGRPAETLTGTAYKVDGSWVVDIDEKPGVLDRIRSLIPN</sequence>
<name>A0A8J8TSM1_9EURY</name>
<gene>
    <name evidence="2" type="ORF">CV102_10460</name>
</gene>
<feature type="compositionally biased region" description="Polar residues" evidence="1">
    <location>
        <begin position="1"/>
        <end position="11"/>
    </location>
</feature>
<comment type="caution">
    <text evidence="2">The sequence shown here is derived from an EMBL/GenBank/DDBJ whole genome shotgun (WGS) entry which is preliminary data.</text>
</comment>
<evidence type="ECO:0000313" key="2">
    <source>
        <dbReference type="EMBL" id="TYL38919.1"/>
    </source>
</evidence>
<evidence type="ECO:0000313" key="3">
    <source>
        <dbReference type="Proteomes" id="UP000766904"/>
    </source>
</evidence>
<feature type="compositionally biased region" description="Acidic residues" evidence="1">
    <location>
        <begin position="14"/>
        <end position="26"/>
    </location>
</feature>
<feature type="region of interest" description="Disordered" evidence="1">
    <location>
        <begin position="1"/>
        <end position="38"/>
    </location>
</feature>
<organism evidence="2 3">
    <name type="scientific">Natronococcus pandeyae</name>
    <dbReference type="NCBI Taxonomy" id="2055836"/>
    <lineage>
        <taxon>Archaea</taxon>
        <taxon>Methanobacteriati</taxon>
        <taxon>Methanobacteriota</taxon>
        <taxon>Stenosarchaea group</taxon>
        <taxon>Halobacteria</taxon>
        <taxon>Halobacteriales</taxon>
        <taxon>Natrialbaceae</taxon>
        <taxon>Natronococcus</taxon>
    </lineage>
</organism>
<dbReference type="Proteomes" id="UP000766904">
    <property type="component" value="Unassembled WGS sequence"/>
</dbReference>
<accession>A0A8J8TSM1</accession>
<dbReference type="AlphaFoldDB" id="A0A8J8TSM1"/>
<reference evidence="2" key="1">
    <citation type="submission" date="2017-11" db="EMBL/GenBank/DDBJ databases">
        <authorList>
            <person name="Kajale S.C."/>
            <person name="Sharma A."/>
        </authorList>
    </citation>
    <scope>NUCLEOTIDE SEQUENCE</scope>
    <source>
        <strain evidence="2">LS1_42</strain>
    </source>
</reference>
<keyword evidence="3" id="KW-1185">Reference proteome</keyword>